<sequence>MPILEEMEIRLDEYSNALTCHYKFKPTGIQFGAQKLRTGVRASLDIFGIPMEAITEVVWTSSVKKVRGVPLQITWH</sequence>
<dbReference type="EMBL" id="CM003107">
    <property type="protein sequence ID" value="KUI73528.1"/>
    <property type="molecule type" value="Genomic_DNA"/>
</dbReference>
<name>A0A194WBQ1_CYTMA</name>
<organism evidence="1 2">
    <name type="scientific">Cytospora mali</name>
    <name type="common">Apple Valsa canker fungus</name>
    <name type="synonym">Valsa mali</name>
    <dbReference type="NCBI Taxonomy" id="578113"/>
    <lineage>
        <taxon>Eukaryota</taxon>
        <taxon>Fungi</taxon>
        <taxon>Dikarya</taxon>
        <taxon>Ascomycota</taxon>
        <taxon>Pezizomycotina</taxon>
        <taxon>Sordariomycetes</taxon>
        <taxon>Sordariomycetidae</taxon>
        <taxon>Diaporthales</taxon>
        <taxon>Cytosporaceae</taxon>
        <taxon>Cytospora</taxon>
    </lineage>
</organism>
<evidence type="ECO:0000313" key="2">
    <source>
        <dbReference type="Proteomes" id="UP000078559"/>
    </source>
</evidence>
<dbReference type="AlphaFoldDB" id="A0A194WBQ1"/>
<gene>
    <name evidence="1" type="ORF">VM1G_11887</name>
</gene>
<evidence type="ECO:0000313" key="1">
    <source>
        <dbReference type="EMBL" id="KUI73528.1"/>
    </source>
</evidence>
<dbReference type="Proteomes" id="UP000078559">
    <property type="component" value="Chromosome 10"/>
</dbReference>
<proteinExistence type="predicted"/>
<reference evidence="1" key="1">
    <citation type="submission" date="2014-12" db="EMBL/GenBank/DDBJ databases">
        <title>Genome Sequence of Valsa Canker Pathogens Uncovers a Specific Adaption of Colonization on Woody Bark.</title>
        <authorList>
            <person name="Yin Z."/>
            <person name="Liu H."/>
            <person name="Gao X."/>
            <person name="Li Z."/>
            <person name="Song N."/>
            <person name="Ke X."/>
            <person name="Dai Q."/>
            <person name="Wu Y."/>
            <person name="Sun Y."/>
            <person name="Xu J.-R."/>
            <person name="Kang Z.K."/>
            <person name="Wang L."/>
            <person name="Huang L."/>
        </authorList>
    </citation>
    <scope>NUCLEOTIDE SEQUENCE [LARGE SCALE GENOMIC DNA]</scope>
    <source>
        <strain evidence="1">03-8</strain>
    </source>
</reference>
<protein>
    <submittedName>
        <fullName evidence="1">Uncharacterized protein</fullName>
    </submittedName>
</protein>
<keyword evidence="2" id="KW-1185">Reference proteome</keyword>
<accession>A0A194WBQ1</accession>